<dbReference type="GO" id="GO:0005509">
    <property type="term" value="F:calcium ion binding"/>
    <property type="evidence" value="ECO:0007669"/>
    <property type="project" value="InterPro"/>
</dbReference>
<dbReference type="EMBL" id="JANJYI010000009">
    <property type="protein sequence ID" value="KAK2636193.1"/>
    <property type="molecule type" value="Genomic_DNA"/>
</dbReference>
<gene>
    <name evidence="5" type="ORF">Ddye_030985</name>
</gene>
<keyword evidence="6" id="KW-1185">Reference proteome</keyword>
<sequence length="168" mass="19366">MMENTFHVISSHSQLYLHPLLNYLLMIFTKQQVCNQKQKLIISPEPDDDDEIKLSNGDIKFVMGRLGFTTGHSEFEGDDVFGEKELTKLFEEKEPSLEEVKQAFHVFDVNKDGFIDETELQRVLCRLGLISSSDQNSQVIEMIRTVDANGDGRIDFDEFVIFMDKCFC</sequence>
<name>A0AAD9TI08_9ROSI</name>
<protein>
    <recommendedName>
        <fullName evidence="4">EF-hand domain-containing protein</fullName>
    </recommendedName>
</protein>
<reference evidence="5" key="1">
    <citation type="journal article" date="2023" name="Plant J.">
        <title>Genome sequences and population genomics provide insights into the demographic history, inbreeding, and mutation load of two 'living fossil' tree species of Dipteronia.</title>
        <authorList>
            <person name="Feng Y."/>
            <person name="Comes H.P."/>
            <person name="Chen J."/>
            <person name="Zhu S."/>
            <person name="Lu R."/>
            <person name="Zhang X."/>
            <person name="Li P."/>
            <person name="Qiu J."/>
            <person name="Olsen K.M."/>
            <person name="Qiu Y."/>
        </authorList>
    </citation>
    <scope>NUCLEOTIDE SEQUENCE</scope>
    <source>
        <strain evidence="5">KIB01</strain>
    </source>
</reference>
<feature type="domain" description="EF-hand" evidence="4">
    <location>
        <begin position="95"/>
        <end position="130"/>
    </location>
</feature>
<dbReference type="Proteomes" id="UP001280121">
    <property type="component" value="Unassembled WGS sequence"/>
</dbReference>
<dbReference type="InterPro" id="IPR002048">
    <property type="entry name" value="EF_hand_dom"/>
</dbReference>
<dbReference type="SMART" id="SM00054">
    <property type="entry name" value="EFh"/>
    <property type="match status" value="2"/>
</dbReference>
<dbReference type="AlphaFoldDB" id="A0AAD9TI08"/>
<dbReference type="SUPFAM" id="SSF47473">
    <property type="entry name" value="EF-hand"/>
    <property type="match status" value="1"/>
</dbReference>
<keyword evidence="2" id="KW-0677">Repeat</keyword>
<dbReference type="InterPro" id="IPR018247">
    <property type="entry name" value="EF_Hand_1_Ca_BS"/>
</dbReference>
<dbReference type="InterPro" id="IPR039647">
    <property type="entry name" value="EF_hand_pair_protein_CML-like"/>
</dbReference>
<dbReference type="PROSITE" id="PS00018">
    <property type="entry name" value="EF_HAND_1"/>
    <property type="match status" value="2"/>
</dbReference>
<organism evidence="5 6">
    <name type="scientific">Dipteronia dyeriana</name>
    <dbReference type="NCBI Taxonomy" id="168575"/>
    <lineage>
        <taxon>Eukaryota</taxon>
        <taxon>Viridiplantae</taxon>
        <taxon>Streptophyta</taxon>
        <taxon>Embryophyta</taxon>
        <taxon>Tracheophyta</taxon>
        <taxon>Spermatophyta</taxon>
        <taxon>Magnoliopsida</taxon>
        <taxon>eudicotyledons</taxon>
        <taxon>Gunneridae</taxon>
        <taxon>Pentapetalae</taxon>
        <taxon>rosids</taxon>
        <taxon>malvids</taxon>
        <taxon>Sapindales</taxon>
        <taxon>Sapindaceae</taxon>
        <taxon>Hippocastanoideae</taxon>
        <taxon>Acereae</taxon>
        <taxon>Dipteronia</taxon>
    </lineage>
</organism>
<dbReference type="InterPro" id="IPR011992">
    <property type="entry name" value="EF-hand-dom_pair"/>
</dbReference>
<dbReference type="Pfam" id="PF13499">
    <property type="entry name" value="EF-hand_7"/>
    <property type="match status" value="1"/>
</dbReference>
<evidence type="ECO:0000256" key="1">
    <source>
        <dbReference type="ARBA" id="ARBA00022723"/>
    </source>
</evidence>
<evidence type="ECO:0000313" key="5">
    <source>
        <dbReference type="EMBL" id="KAK2636193.1"/>
    </source>
</evidence>
<feature type="domain" description="EF-hand" evidence="4">
    <location>
        <begin position="134"/>
        <end position="168"/>
    </location>
</feature>
<dbReference type="FunFam" id="1.10.238.10:FF:000003">
    <property type="entry name" value="Calmodulin A"/>
    <property type="match status" value="1"/>
</dbReference>
<dbReference type="Gene3D" id="1.10.238.10">
    <property type="entry name" value="EF-hand"/>
    <property type="match status" value="1"/>
</dbReference>
<evidence type="ECO:0000256" key="2">
    <source>
        <dbReference type="ARBA" id="ARBA00022737"/>
    </source>
</evidence>
<keyword evidence="3" id="KW-0106">Calcium</keyword>
<dbReference type="CDD" id="cd00051">
    <property type="entry name" value="EFh"/>
    <property type="match status" value="1"/>
</dbReference>
<dbReference type="PROSITE" id="PS50222">
    <property type="entry name" value="EF_HAND_2"/>
    <property type="match status" value="2"/>
</dbReference>
<comment type="caution">
    <text evidence="5">The sequence shown here is derived from an EMBL/GenBank/DDBJ whole genome shotgun (WGS) entry which is preliminary data.</text>
</comment>
<evidence type="ECO:0000256" key="3">
    <source>
        <dbReference type="ARBA" id="ARBA00022837"/>
    </source>
</evidence>
<dbReference type="PANTHER" id="PTHR10891">
    <property type="entry name" value="EF-HAND CALCIUM-BINDING DOMAIN CONTAINING PROTEIN"/>
    <property type="match status" value="1"/>
</dbReference>
<evidence type="ECO:0000259" key="4">
    <source>
        <dbReference type="PROSITE" id="PS50222"/>
    </source>
</evidence>
<proteinExistence type="predicted"/>
<keyword evidence="1" id="KW-0479">Metal-binding</keyword>
<accession>A0AAD9TI08</accession>
<evidence type="ECO:0000313" key="6">
    <source>
        <dbReference type="Proteomes" id="UP001280121"/>
    </source>
</evidence>
<dbReference type="PRINTS" id="PR01697">
    <property type="entry name" value="PARVALBUMIN"/>
</dbReference>